<gene>
    <name evidence="1" type="ORF">HPB47_005386</name>
</gene>
<organism evidence="1 2">
    <name type="scientific">Ixodes persulcatus</name>
    <name type="common">Taiga tick</name>
    <dbReference type="NCBI Taxonomy" id="34615"/>
    <lineage>
        <taxon>Eukaryota</taxon>
        <taxon>Metazoa</taxon>
        <taxon>Ecdysozoa</taxon>
        <taxon>Arthropoda</taxon>
        <taxon>Chelicerata</taxon>
        <taxon>Arachnida</taxon>
        <taxon>Acari</taxon>
        <taxon>Parasitiformes</taxon>
        <taxon>Ixodida</taxon>
        <taxon>Ixodoidea</taxon>
        <taxon>Ixodidae</taxon>
        <taxon>Ixodinae</taxon>
        <taxon>Ixodes</taxon>
    </lineage>
</organism>
<name>A0AC60PD78_IXOPE</name>
<comment type="caution">
    <text evidence="1">The sequence shown here is derived from an EMBL/GenBank/DDBJ whole genome shotgun (WGS) entry which is preliminary data.</text>
</comment>
<keyword evidence="2" id="KW-1185">Reference proteome</keyword>
<proteinExistence type="predicted"/>
<evidence type="ECO:0000313" key="2">
    <source>
        <dbReference type="Proteomes" id="UP000805193"/>
    </source>
</evidence>
<sequence>MACKACISLQNPGRRMQKAESDSMFCQITASSIWPVEVLLERSVTGTVSNKAKAAGQEKAFPPLTPHKVQALSEACSDSIVFPATRSLEPRRRLARTGDTRHQLGGPGCGPDGPPPPTQTSV</sequence>
<dbReference type="Proteomes" id="UP000805193">
    <property type="component" value="Unassembled WGS sequence"/>
</dbReference>
<protein>
    <submittedName>
        <fullName evidence="1">Uncharacterized protein</fullName>
    </submittedName>
</protein>
<accession>A0AC60PD78</accession>
<evidence type="ECO:0000313" key="1">
    <source>
        <dbReference type="EMBL" id="KAG0417731.1"/>
    </source>
</evidence>
<dbReference type="EMBL" id="JABSTQ010010810">
    <property type="protein sequence ID" value="KAG0417731.1"/>
    <property type="molecule type" value="Genomic_DNA"/>
</dbReference>
<reference evidence="1 2" key="1">
    <citation type="journal article" date="2020" name="Cell">
        <title>Large-Scale Comparative Analyses of Tick Genomes Elucidate Their Genetic Diversity and Vector Capacities.</title>
        <authorList>
            <consortium name="Tick Genome and Microbiome Consortium (TIGMIC)"/>
            <person name="Jia N."/>
            <person name="Wang J."/>
            <person name="Shi W."/>
            <person name="Du L."/>
            <person name="Sun Y."/>
            <person name="Zhan W."/>
            <person name="Jiang J.F."/>
            <person name="Wang Q."/>
            <person name="Zhang B."/>
            <person name="Ji P."/>
            <person name="Bell-Sakyi L."/>
            <person name="Cui X.M."/>
            <person name="Yuan T.T."/>
            <person name="Jiang B.G."/>
            <person name="Yang W.F."/>
            <person name="Lam T.T."/>
            <person name="Chang Q.C."/>
            <person name="Ding S.J."/>
            <person name="Wang X.J."/>
            <person name="Zhu J.G."/>
            <person name="Ruan X.D."/>
            <person name="Zhao L."/>
            <person name="Wei J.T."/>
            <person name="Ye R.Z."/>
            <person name="Que T.C."/>
            <person name="Du C.H."/>
            <person name="Zhou Y.H."/>
            <person name="Cheng J.X."/>
            <person name="Dai P.F."/>
            <person name="Guo W.B."/>
            <person name="Han X.H."/>
            <person name="Huang E.J."/>
            <person name="Li L.F."/>
            <person name="Wei W."/>
            <person name="Gao Y.C."/>
            <person name="Liu J.Z."/>
            <person name="Shao H.Z."/>
            <person name="Wang X."/>
            <person name="Wang C.C."/>
            <person name="Yang T.C."/>
            <person name="Huo Q.B."/>
            <person name="Li W."/>
            <person name="Chen H.Y."/>
            <person name="Chen S.E."/>
            <person name="Zhou L.G."/>
            <person name="Ni X.B."/>
            <person name="Tian J.H."/>
            <person name="Sheng Y."/>
            <person name="Liu T."/>
            <person name="Pan Y.S."/>
            <person name="Xia L.Y."/>
            <person name="Li J."/>
            <person name="Zhao F."/>
            <person name="Cao W.C."/>
        </authorList>
    </citation>
    <scope>NUCLEOTIDE SEQUENCE [LARGE SCALE GENOMIC DNA]</scope>
    <source>
        <strain evidence="1">Iper-2018</strain>
    </source>
</reference>